<dbReference type="InterPro" id="IPR024728">
    <property type="entry name" value="PolY_HhH_motif"/>
</dbReference>
<sequence length="405" mass="44950">MLFVIARIIMPRAMKCYIVHVDMDAFFASIEQRDNSLLRGKPVIVGADPKKGGGRGVVSTCSYEARKFGIHSAMPISIAYKRCPQGVFLPVDMAKYEAVSEEIFKILYDFTPQIERAGIDEAFLDISGSYHLFGTPLGTCLLMKSRIKKETNLTASIGLAPTKMAAKIASDLKKPDGMVEVIKDKLLDFLWPLDVSKIWGLGEKSKSALNNIGINTIGDLAKKDIRDLVRLFGKGGASFWQLANGIDERIVETESETKSISSEITFEEDTLDKDKTDGALVLLSEKVSGRMRQDGLKGRTITLKIRLEGFHTFTRSFTLGEPTNFVSSIYKEAKVLYNNFETNGKRVRLLGVKISNLSRKDAERTLFSTNSKNEREESVQTAIDKIKKKFGSDSIHLATGKAPKT</sequence>
<dbReference type="NCBIfam" id="NF002677">
    <property type="entry name" value="PRK02406.1"/>
    <property type="match status" value="1"/>
</dbReference>
<gene>
    <name evidence="16" type="primary">dinB</name>
    <name evidence="18" type="ORF">COS99_08515</name>
</gene>
<evidence type="ECO:0000256" key="11">
    <source>
        <dbReference type="ARBA" id="ARBA00022842"/>
    </source>
</evidence>
<feature type="active site" evidence="16">
    <location>
        <position position="121"/>
    </location>
</feature>
<dbReference type="Pfam" id="PF11798">
    <property type="entry name" value="IMS_HHH"/>
    <property type="match status" value="1"/>
</dbReference>
<evidence type="ECO:0000256" key="4">
    <source>
        <dbReference type="ARBA" id="ARBA00022457"/>
    </source>
</evidence>
<organism evidence="18 19">
    <name type="scientific">Candidatus Aquitaenariimonas noxiae</name>
    <dbReference type="NCBI Taxonomy" id="1974741"/>
    <lineage>
        <taxon>Bacteria</taxon>
        <taxon>Pseudomonadati</taxon>
        <taxon>Candidatus Omnitrophota</taxon>
        <taxon>Candidatus Aquitaenariimonas</taxon>
    </lineage>
</organism>
<name>A0A2J0KUC6_9BACT</name>
<dbReference type="GO" id="GO:0042276">
    <property type="term" value="P:error-prone translesion synthesis"/>
    <property type="evidence" value="ECO:0007669"/>
    <property type="project" value="TreeGrafter"/>
</dbReference>
<evidence type="ECO:0000313" key="19">
    <source>
        <dbReference type="Proteomes" id="UP000230052"/>
    </source>
</evidence>
<dbReference type="InterPro" id="IPR043128">
    <property type="entry name" value="Rev_trsase/Diguanyl_cyclase"/>
</dbReference>
<comment type="caution">
    <text evidence="18">The sequence shown here is derived from an EMBL/GenBank/DDBJ whole genome shotgun (WGS) entry which is preliminary data.</text>
</comment>
<keyword evidence="8 16" id="KW-0235">DNA replication</keyword>
<reference evidence="18 19" key="1">
    <citation type="submission" date="2017-09" db="EMBL/GenBank/DDBJ databases">
        <title>Depth-based differentiation of microbial function through sediment-hosted aquifers and enrichment of novel symbionts in the deep terrestrial subsurface.</title>
        <authorList>
            <person name="Probst A.J."/>
            <person name="Ladd B."/>
            <person name="Jarett J.K."/>
            <person name="Geller-Mcgrath D.E."/>
            <person name="Sieber C.M."/>
            <person name="Emerson J.B."/>
            <person name="Anantharaman K."/>
            <person name="Thomas B.C."/>
            <person name="Malmstrom R."/>
            <person name="Stieglmeier M."/>
            <person name="Klingl A."/>
            <person name="Woyke T."/>
            <person name="Ryan C.M."/>
            <person name="Banfield J.F."/>
        </authorList>
    </citation>
    <scope>NUCLEOTIDE SEQUENCE [LARGE SCALE GENOMIC DNA]</scope>
    <source>
        <strain evidence="18">CG07_land_8_20_14_0_80_42_15</strain>
    </source>
</reference>
<feature type="domain" description="UmuC" evidence="17">
    <location>
        <begin position="18"/>
        <end position="202"/>
    </location>
</feature>
<evidence type="ECO:0000259" key="17">
    <source>
        <dbReference type="PROSITE" id="PS50173"/>
    </source>
</evidence>
<dbReference type="GO" id="GO:0003887">
    <property type="term" value="F:DNA-directed DNA polymerase activity"/>
    <property type="evidence" value="ECO:0007669"/>
    <property type="project" value="UniProtKB-UniRule"/>
</dbReference>
<dbReference type="Proteomes" id="UP000230052">
    <property type="component" value="Unassembled WGS sequence"/>
</dbReference>
<dbReference type="SUPFAM" id="SSF56672">
    <property type="entry name" value="DNA/RNA polymerases"/>
    <property type="match status" value="1"/>
</dbReference>
<keyword evidence="4 16" id="KW-0515">Mutator protein</keyword>
<dbReference type="Gene3D" id="1.10.150.20">
    <property type="entry name" value="5' to 3' exonuclease, C-terminal subdomain"/>
    <property type="match status" value="1"/>
</dbReference>
<accession>A0A2J0KUC6</accession>
<evidence type="ECO:0000256" key="12">
    <source>
        <dbReference type="ARBA" id="ARBA00022932"/>
    </source>
</evidence>
<evidence type="ECO:0000256" key="2">
    <source>
        <dbReference type="ARBA" id="ARBA00010945"/>
    </source>
</evidence>
<keyword evidence="7 16" id="KW-0548">Nucleotidyltransferase</keyword>
<keyword evidence="14 16" id="KW-0234">DNA repair</keyword>
<feature type="binding site" evidence="16">
    <location>
        <position position="120"/>
    </location>
    <ligand>
        <name>Mg(2+)</name>
        <dbReference type="ChEBI" id="CHEBI:18420"/>
    </ligand>
</feature>
<dbReference type="EC" id="2.7.7.7" evidence="16"/>
<evidence type="ECO:0000256" key="13">
    <source>
        <dbReference type="ARBA" id="ARBA00023125"/>
    </source>
</evidence>
<comment type="function">
    <text evidence="16">Poorly processive, error-prone DNA polymerase involved in untargeted mutagenesis. Copies undamaged DNA at stalled replication forks, which arise in vivo from mismatched or misaligned primer ends. These misaligned primers can be extended by PolIV. Exhibits no 3'-5' exonuclease (proofreading) activity. May be involved in translesional synthesis, in conjunction with the beta clamp from PolIII.</text>
</comment>
<evidence type="ECO:0000256" key="14">
    <source>
        <dbReference type="ARBA" id="ARBA00023204"/>
    </source>
</evidence>
<dbReference type="Pfam" id="PF11799">
    <property type="entry name" value="IMS_C"/>
    <property type="match status" value="1"/>
</dbReference>
<dbReference type="FunFam" id="3.30.1490.100:FF:000004">
    <property type="entry name" value="DNA polymerase IV"/>
    <property type="match status" value="1"/>
</dbReference>
<keyword evidence="11 16" id="KW-0460">Magnesium</keyword>
<evidence type="ECO:0000256" key="15">
    <source>
        <dbReference type="ARBA" id="ARBA00049244"/>
    </source>
</evidence>
<dbReference type="AlphaFoldDB" id="A0A2J0KUC6"/>
<dbReference type="HAMAP" id="MF_01113">
    <property type="entry name" value="DNApol_IV"/>
    <property type="match status" value="1"/>
</dbReference>
<comment type="subcellular location">
    <subcellularLocation>
        <location evidence="1 16">Cytoplasm</location>
    </subcellularLocation>
</comment>
<dbReference type="Gene3D" id="3.30.1490.100">
    <property type="entry name" value="DNA polymerase, Y-family, little finger domain"/>
    <property type="match status" value="1"/>
</dbReference>
<dbReference type="GO" id="GO:0005829">
    <property type="term" value="C:cytosol"/>
    <property type="evidence" value="ECO:0007669"/>
    <property type="project" value="TreeGrafter"/>
</dbReference>
<keyword evidence="9 16" id="KW-0479">Metal-binding</keyword>
<evidence type="ECO:0000256" key="5">
    <source>
        <dbReference type="ARBA" id="ARBA00022490"/>
    </source>
</evidence>
<evidence type="ECO:0000256" key="3">
    <source>
        <dbReference type="ARBA" id="ARBA00011245"/>
    </source>
</evidence>
<dbReference type="EMBL" id="PEWV01000075">
    <property type="protein sequence ID" value="PIU40934.1"/>
    <property type="molecule type" value="Genomic_DNA"/>
</dbReference>
<dbReference type="InterPro" id="IPR036775">
    <property type="entry name" value="DNA_pol_Y-fam_lit_finger_sf"/>
</dbReference>
<feature type="site" description="Substrate discrimination" evidence="16">
    <location>
        <position position="27"/>
    </location>
</feature>
<keyword evidence="10 16" id="KW-0227">DNA damage</keyword>
<comment type="similarity">
    <text evidence="2 16">Belongs to the DNA polymerase type-Y family.</text>
</comment>
<keyword evidence="6 16" id="KW-0808">Transferase</keyword>
<dbReference type="InterPro" id="IPR001126">
    <property type="entry name" value="UmuC"/>
</dbReference>
<comment type="catalytic activity">
    <reaction evidence="15 16">
        <text>DNA(n) + a 2'-deoxyribonucleoside 5'-triphosphate = DNA(n+1) + diphosphate</text>
        <dbReference type="Rhea" id="RHEA:22508"/>
        <dbReference type="Rhea" id="RHEA-COMP:17339"/>
        <dbReference type="Rhea" id="RHEA-COMP:17340"/>
        <dbReference type="ChEBI" id="CHEBI:33019"/>
        <dbReference type="ChEBI" id="CHEBI:61560"/>
        <dbReference type="ChEBI" id="CHEBI:173112"/>
        <dbReference type="EC" id="2.7.7.7"/>
    </reaction>
</comment>
<dbReference type="Gene3D" id="3.40.1170.60">
    <property type="match status" value="1"/>
</dbReference>
<dbReference type="GO" id="GO:0003684">
    <property type="term" value="F:damaged DNA binding"/>
    <property type="evidence" value="ECO:0007669"/>
    <property type="project" value="InterPro"/>
</dbReference>
<dbReference type="PANTHER" id="PTHR11076:SF33">
    <property type="entry name" value="DNA POLYMERASE KAPPA"/>
    <property type="match status" value="1"/>
</dbReference>
<dbReference type="CDD" id="cd03586">
    <property type="entry name" value="PolY_Pol_IV_kappa"/>
    <property type="match status" value="1"/>
</dbReference>
<dbReference type="InterPro" id="IPR017961">
    <property type="entry name" value="DNA_pol_Y-fam_little_finger"/>
</dbReference>
<evidence type="ECO:0000256" key="6">
    <source>
        <dbReference type="ARBA" id="ARBA00022679"/>
    </source>
</evidence>
<dbReference type="GO" id="GO:0009432">
    <property type="term" value="P:SOS response"/>
    <property type="evidence" value="ECO:0007669"/>
    <property type="project" value="TreeGrafter"/>
</dbReference>
<keyword evidence="13 16" id="KW-0238">DNA-binding</keyword>
<evidence type="ECO:0000313" key="18">
    <source>
        <dbReference type="EMBL" id="PIU40934.1"/>
    </source>
</evidence>
<dbReference type="InterPro" id="IPR043502">
    <property type="entry name" value="DNA/RNA_pol_sf"/>
</dbReference>
<evidence type="ECO:0000256" key="8">
    <source>
        <dbReference type="ARBA" id="ARBA00022705"/>
    </source>
</evidence>
<protein>
    <recommendedName>
        <fullName evidence="16">DNA polymerase IV</fullName>
        <shortName evidence="16">Pol IV</shortName>
        <ecNumber evidence="16">2.7.7.7</ecNumber>
    </recommendedName>
</protein>
<dbReference type="PANTHER" id="PTHR11076">
    <property type="entry name" value="DNA REPAIR POLYMERASE UMUC / TRANSFERASE FAMILY MEMBER"/>
    <property type="match status" value="1"/>
</dbReference>
<dbReference type="Pfam" id="PF00817">
    <property type="entry name" value="IMS"/>
    <property type="match status" value="1"/>
</dbReference>
<dbReference type="InterPro" id="IPR022880">
    <property type="entry name" value="DNApol_IV"/>
</dbReference>
<evidence type="ECO:0000256" key="7">
    <source>
        <dbReference type="ARBA" id="ARBA00022695"/>
    </source>
</evidence>
<dbReference type="GO" id="GO:0006281">
    <property type="term" value="P:DNA repair"/>
    <property type="evidence" value="ECO:0007669"/>
    <property type="project" value="UniProtKB-UniRule"/>
</dbReference>
<evidence type="ECO:0000256" key="10">
    <source>
        <dbReference type="ARBA" id="ARBA00022763"/>
    </source>
</evidence>
<keyword evidence="5 16" id="KW-0963">Cytoplasm</keyword>
<dbReference type="FunFam" id="3.40.1170.60:FF:000001">
    <property type="entry name" value="DNA polymerase IV"/>
    <property type="match status" value="1"/>
</dbReference>
<dbReference type="GO" id="GO:0006261">
    <property type="term" value="P:DNA-templated DNA replication"/>
    <property type="evidence" value="ECO:0007669"/>
    <property type="project" value="UniProtKB-UniRule"/>
</dbReference>
<dbReference type="PROSITE" id="PS50173">
    <property type="entry name" value="UMUC"/>
    <property type="match status" value="1"/>
</dbReference>
<keyword evidence="12 16" id="KW-0239">DNA-directed DNA polymerase</keyword>
<dbReference type="Gene3D" id="3.30.70.270">
    <property type="match status" value="1"/>
</dbReference>
<evidence type="ECO:0000256" key="9">
    <source>
        <dbReference type="ARBA" id="ARBA00022723"/>
    </source>
</evidence>
<comment type="subunit">
    <text evidence="3 16">Monomer.</text>
</comment>
<dbReference type="GO" id="GO:0000287">
    <property type="term" value="F:magnesium ion binding"/>
    <property type="evidence" value="ECO:0007669"/>
    <property type="project" value="UniProtKB-UniRule"/>
</dbReference>
<feature type="binding site" evidence="16">
    <location>
        <position position="22"/>
    </location>
    <ligand>
        <name>Mg(2+)</name>
        <dbReference type="ChEBI" id="CHEBI:18420"/>
    </ligand>
</feature>
<evidence type="ECO:0000256" key="1">
    <source>
        <dbReference type="ARBA" id="ARBA00004496"/>
    </source>
</evidence>
<proteinExistence type="inferred from homology"/>
<dbReference type="InterPro" id="IPR050116">
    <property type="entry name" value="DNA_polymerase-Y"/>
</dbReference>
<evidence type="ECO:0000256" key="16">
    <source>
        <dbReference type="HAMAP-Rule" id="MF_01113"/>
    </source>
</evidence>
<dbReference type="SUPFAM" id="SSF100879">
    <property type="entry name" value="Lesion bypass DNA polymerase (Y-family), little finger domain"/>
    <property type="match status" value="1"/>
</dbReference>
<comment type="cofactor">
    <cofactor evidence="16">
        <name>Mg(2+)</name>
        <dbReference type="ChEBI" id="CHEBI:18420"/>
    </cofactor>
    <text evidence="16">Binds 2 magnesium ions per subunit.</text>
</comment>